<keyword evidence="2 5" id="KW-0479">Metal-binding</keyword>
<dbReference type="InterPro" id="IPR013149">
    <property type="entry name" value="ADH-like_C"/>
</dbReference>
<comment type="caution">
    <text evidence="7">The sequence shown here is derived from an EMBL/GenBank/DDBJ whole genome shotgun (WGS) entry which is preliminary data.</text>
</comment>
<organism evidence="7 8">
    <name type="scientific">Rhodococcoides corynebacterioides</name>
    <dbReference type="NCBI Taxonomy" id="53972"/>
    <lineage>
        <taxon>Bacteria</taxon>
        <taxon>Bacillati</taxon>
        <taxon>Actinomycetota</taxon>
        <taxon>Actinomycetes</taxon>
        <taxon>Mycobacteriales</taxon>
        <taxon>Nocardiaceae</taxon>
        <taxon>Rhodococcoides</taxon>
    </lineage>
</organism>
<comment type="similarity">
    <text evidence="5">Belongs to the zinc-containing alcohol dehydrogenase family.</text>
</comment>
<keyword evidence="8" id="KW-1185">Reference proteome</keyword>
<protein>
    <submittedName>
        <fullName evidence="7">Alcohol dehydrogenase</fullName>
        <ecNumber evidence="7">1.1.1.1</ecNumber>
    </submittedName>
</protein>
<feature type="domain" description="Enoyl reductase (ER)" evidence="6">
    <location>
        <begin position="13"/>
        <end position="324"/>
    </location>
</feature>
<evidence type="ECO:0000256" key="2">
    <source>
        <dbReference type="ARBA" id="ARBA00022723"/>
    </source>
</evidence>
<accession>A0ABS2KWX6</accession>
<dbReference type="Proteomes" id="UP000703038">
    <property type="component" value="Unassembled WGS sequence"/>
</dbReference>
<dbReference type="EMBL" id="JAFBBK010000001">
    <property type="protein sequence ID" value="MBM7416432.1"/>
    <property type="molecule type" value="Genomic_DNA"/>
</dbReference>
<dbReference type="InterPro" id="IPR011032">
    <property type="entry name" value="GroES-like_sf"/>
</dbReference>
<dbReference type="PANTHER" id="PTHR43401:SF5">
    <property type="entry name" value="ALCOHOL DEHYDROGENASE-RELATED"/>
    <property type="match status" value="1"/>
</dbReference>
<name>A0ABS2KWX6_9NOCA</name>
<evidence type="ECO:0000256" key="5">
    <source>
        <dbReference type="RuleBase" id="RU361277"/>
    </source>
</evidence>
<proteinExistence type="inferred from homology"/>
<dbReference type="InterPro" id="IPR036291">
    <property type="entry name" value="NAD(P)-bd_dom_sf"/>
</dbReference>
<dbReference type="InterPro" id="IPR050129">
    <property type="entry name" value="Zn_alcohol_dh"/>
</dbReference>
<evidence type="ECO:0000256" key="3">
    <source>
        <dbReference type="ARBA" id="ARBA00022833"/>
    </source>
</evidence>
<reference evidence="7 8" key="1">
    <citation type="submission" date="2021-01" db="EMBL/GenBank/DDBJ databases">
        <title>Genomics of switchgrass bacterial isolates.</title>
        <authorList>
            <person name="Shade A."/>
        </authorList>
    </citation>
    <scope>NUCLEOTIDE SEQUENCE [LARGE SCALE GENOMIC DNA]</scope>
    <source>
        <strain evidence="7 8">PvP111</strain>
    </source>
</reference>
<evidence type="ECO:0000313" key="7">
    <source>
        <dbReference type="EMBL" id="MBM7416432.1"/>
    </source>
</evidence>
<evidence type="ECO:0000313" key="8">
    <source>
        <dbReference type="Proteomes" id="UP000703038"/>
    </source>
</evidence>
<dbReference type="EC" id="1.1.1.1" evidence="7"/>
<dbReference type="InterPro" id="IPR013154">
    <property type="entry name" value="ADH-like_N"/>
</dbReference>
<evidence type="ECO:0000259" key="6">
    <source>
        <dbReference type="SMART" id="SM00829"/>
    </source>
</evidence>
<dbReference type="SUPFAM" id="SSF50129">
    <property type="entry name" value="GroES-like"/>
    <property type="match status" value="1"/>
</dbReference>
<sequence>MRALVIEEFGRPGTVREIDRPDAAPDGAVIQVAATGVCRSDWHAWQGHDGDVRLPFVPGHEFAGTVVAVGADVDRDWIGRRVTTPFVCACGTCPTCAAGDHQVCPRQEQPGFTHDGSYAEFVAVRYAATNLIALPDEVSFDVAATLGCRYATAWRAVHRRARVVAGERVAVYGCGGLGLSAVIIASGTGAEVTAVDRSTSALDLALRLGAARTAQTPVDDMHVALECSGHAGLADEAIRGLRRRGRHVQIGLLPGGAHVSMDVVIAREIDVLGSHGLAAHEYPELLRTLPHAAVESMIGGRRRLEDAQLALDALGESAGVTLLLP</sequence>
<dbReference type="SMART" id="SM00829">
    <property type="entry name" value="PKS_ER"/>
    <property type="match status" value="1"/>
</dbReference>
<dbReference type="PANTHER" id="PTHR43401">
    <property type="entry name" value="L-THREONINE 3-DEHYDROGENASE"/>
    <property type="match status" value="1"/>
</dbReference>
<evidence type="ECO:0000256" key="4">
    <source>
        <dbReference type="ARBA" id="ARBA00023002"/>
    </source>
</evidence>
<dbReference type="Pfam" id="PF08240">
    <property type="entry name" value="ADH_N"/>
    <property type="match status" value="1"/>
</dbReference>
<keyword evidence="3 5" id="KW-0862">Zinc</keyword>
<dbReference type="InterPro" id="IPR020843">
    <property type="entry name" value="ER"/>
</dbReference>
<dbReference type="Gene3D" id="3.90.180.10">
    <property type="entry name" value="Medium-chain alcohol dehydrogenases, catalytic domain"/>
    <property type="match status" value="1"/>
</dbReference>
<dbReference type="GO" id="GO:0004022">
    <property type="term" value="F:alcohol dehydrogenase (NAD+) activity"/>
    <property type="evidence" value="ECO:0007669"/>
    <property type="project" value="UniProtKB-EC"/>
</dbReference>
<dbReference type="InterPro" id="IPR002328">
    <property type="entry name" value="ADH_Zn_CS"/>
</dbReference>
<dbReference type="PROSITE" id="PS00059">
    <property type="entry name" value="ADH_ZINC"/>
    <property type="match status" value="1"/>
</dbReference>
<dbReference type="SUPFAM" id="SSF51735">
    <property type="entry name" value="NAD(P)-binding Rossmann-fold domains"/>
    <property type="match status" value="1"/>
</dbReference>
<keyword evidence="4 7" id="KW-0560">Oxidoreductase</keyword>
<evidence type="ECO:0000256" key="1">
    <source>
        <dbReference type="ARBA" id="ARBA00001947"/>
    </source>
</evidence>
<dbReference type="Pfam" id="PF00107">
    <property type="entry name" value="ADH_zinc_N"/>
    <property type="match status" value="1"/>
</dbReference>
<comment type="cofactor">
    <cofactor evidence="1 5">
        <name>Zn(2+)</name>
        <dbReference type="ChEBI" id="CHEBI:29105"/>
    </cofactor>
</comment>
<gene>
    <name evidence="7" type="ORF">JOE42_003165</name>
</gene>
<dbReference type="RefSeq" id="WP_204869236.1">
    <property type="nucleotide sequence ID" value="NZ_JAFBBK010000001.1"/>
</dbReference>